<name>A0A0H2XCG6_XANC8</name>
<accession>A0A0H2XCG6</accession>
<proteinExistence type="predicted"/>
<dbReference type="PANTHER" id="PTHR40446:SF2">
    <property type="entry name" value="N-ACETYLGLUCOSAMINE-1-PHOSPHODIESTER ALPHA-N-ACETYLGLUCOSAMINIDASE"/>
    <property type="match status" value="1"/>
</dbReference>
<dbReference type="SMR" id="A0A0H2XCG6"/>
<dbReference type="Pfam" id="PF09992">
    <property type="entry name" value="NAGPA"/>
    <property type="match status" value="1"/>
</dbReference>
<reference evidence="2 3" key="1">
    <citation type="journal article" date="2005" name="Genome Res.">
        <title>Comparative and functional genomic analyses of the pathogenicity of phytopathogen Xanthomonas campestris pv. campestris.</title>
        <authorList>
            <person name="Qian W."/>
            <person name="Jia Y."/>
            <person name="Ren S.X."/>
            <person name="He Y.Q."/>
            <person name="Feng J.X."/>
            <person name="Lu L.F."/>
            <person name="Sun Q."/>
            <person name="Ying G."/>
            <person name="Tang D.J."/>
            <person name="Tang H."/>
            <person name="Wu W."/>
            <person name="Hao P."/>
            <person name="Wang L."/>
            <person name="Jiang B.L."/>
            <person name="Zeng S."/>
            <person name="Gu W.Y."/>
            <person name="Lu G."/>
            <person name="Rong L."/>
            <person name="Tian Y."/>
            <person name="Yao Z."/>
            <person name="Fu G."/>
            <person name="Chen B."/>
            <person name="Fang R."/>
            <person name="Qiang B."/>
            <person name="Chen Z."/>
            <person name="Zhao G.P."/>
            <person name="Tang J.L."/>
            <person name="He C."/>
        </authorList>
    </citation>
    <scope>NUCLEOTIDE SEQUENCE [LARGE SCALE GENOMIC DNA]</scope>
    <source>
        <strain evidence="2 3">8004</strain>
    </source>
</reference>
<protein>
    <recommendedName>
        <fullName evidence="1">Phosphodiester glycosidase domain-containing protein</fullName>
    </recommendedName>
</protein>
<dbReference type="AlphaFoldDB" id="A0A0H2XCG6"/>
<feature type="domain" description="Phosphodiester glycosidase" evidence="1">
    <location>
        <begin position="238"/>
        <end position="433"/>
    </location>
</feature>
<dbReference type="Proteomes" id="UP000000420">
    <property type="component" value="Chromosome"/>
</dbReference>
<evidence type="ECO:0000313" key="3">
    <source>
        <dbReference type="Proteomes" id="UP000000420"/>
    </source>
</evidence>
<evidence type="ECO:0000259" key="1">
    <source>
        <dbReference type="Pfam" id="PF09992"/>
    </source>
</evidence>
<dbReference type="HOGENOM" id="CLU_658803_0_0_6"/>
<dbReference type="KEGG" id="xcb:XC_4140"/>
<sequence>MQSNNSCASSSTTAVPITLEWTMRFDPSRAAALLCALLTPIGAAAGAETNVPAASVPFVPIETVVSGDCWGQWPQDVLAAVSRCKPAEGNRLALQVRDDARGPARVGMDATPCTGARCAGLLQVLQLAPTQRLLLRVPPAQLDNVLAALDQAQARARVTIEPLVAPVPAPTAPLTLAPGVRYWRQAIGGAQPVMLHIAQIDLTTPGLQLVGTPGDRSDGGEFRATPTTAFVRDGALTLAINADYFLPFDGGHLLDKPFVPAAGQGVTAEGLAIEAGRTDSAAATSDPRVNAALCVSQRDAVRIVRGSCPAGSRLGVGAGPLLLLDGKRQPREASRAAYYDGPEPRSAVGLDRSGHTLWMVVADGRQPGYSAGMTLDALTAVFEQLGAHAAINLDGGGSSTLAARVDGDVRALNRPIHTGIPGRERPVANQLGVRIAPAD</sequence>
<evidence type="ECO:0000313" key="2">
    <source>
        <dbReference type="EMBL" id="AAY51179.1"/>
    </source>
</evidence>
<organism evidence="2 3">
    <name type="scientific">Xanthomonas campestris pv. campestris (strain 8004)</name>
    <dbReference type="NCBI Taxonomy" id="314565"/>
    <lineage>
        <taxon>Bacteria</taxon>
        <taxon>Pseudomonadati</taxon>
        <taxon>Pseudomonadota</taxon>
        <taxon>Gammaproteobacteria</taxon>
        <taxon>Lysobacterales</taxon>
        <taxon>Lysobacteraceae</taxon>
        <taxon>Xanthomonas</taxon>
    </lineage>
</organism>
<dbReference type="InterPro" id="IPR018711">
    <property type="entry name" value="NAGPA"/>
</dbReference>
<gene>
    <name evidence="2" type="ordered locus">XC_4140</name>
</gene>
<dbReference type="EMBL" id="CP000050">
    <property type="protein sequence ID" value="AAY51179.1"/>
    <property type="molecule type" value="Genomic_DNA"/>
</dbReference>
<dbReference type="PANTHER" id="PTHR40446">
    <property type="entry name" value="N-ACETYLGLUCOSAMINE-1-PHOSPHODIESTER ALPHA-N-ACETYLGLUCOSAMINIDASE"/>
    <property type="match status" value="1"/>
</dbReference>